<evidence type="ECO:0000256" key="1">
    <source>
        <dbReference type="SAM" id="MobiDB-lite"/>
    </source>
</evidence>
<dbReference type="EMBL" id="QSLN01000021">
    <property type="protein sequence ID" value="RDV81236.1"/>
    <property type="molecule type" value="Genomic_DNA"/>
</dbReference>
<proteinExistence type="predicted"/>
<sequence>MRVLLATGLEELDRGIAAQLAKRDEFELAGECYYREGLMLLLRERGADAVVLSPHLPGQVKVSELVRELRLAGVRVVLLPGGREDKEAVELAQYAVALGVYDIVWDPVKPQKVVWRLENPAGLKDAGVEPDVAVVEYDPPPAPVREDRREKASFWRRLLPLGRGKREERDSPAGELPEGDYIAGEARVFPDSSLQGEDFSWYEGAAWGAPGVRGAGQEGPGVLQGPAPAGQVQGTERRDAGTFWGREPAQAAAQVREGAPLPGEAEEHARTPRGAGQEEEQVPVLPEAGEGFWYEAWPGGGDTPAPGGIGREPAPAVELKGQESVVEGPVSGETEPAVRELVPEAEEPAAPGGQEEKAPERIPAVQNTTGREVPAGKVEDAPAFARGHESVARLPQEAPAAAAPAAQAAGREAGPGGVLRPAGHGPVRVRETAFRSRAGRVVAVVAFGKKAHELVLRLAKKLAPVALVDCDLKEGGLSASLGVYSRDWRKGDEPLRRDGVTLYPVIPGRAARLPEGALRRVLREARISAPHLVVHLGRGTDTWYAREVLKQADLLLWVLDNDPSALDGVAEAWALRPRVPCREVLILHGGGPLRPETLEEALVLPCFTDLGPVLEVLRGDLSSGVRVLAVGFGRAPAVAGAVVDAFDDAEQALAWARANPPDLAVVREDARDRVHLERGLKEMGVPVLAARPKELPEALKTAVQELEGEGVRA</sequence>
<feature type="region of interest" description="Disordered" evidence="1">
    <location>
        <begin position="256"/>
        <end position="281"/>
    </location>
</feature>
<dbReference type="Proteomes" id="UP000256329">
    <property type="component" value="Unassembled WGS sequence"/>
</dbReference>
<dbReference type="AlphaFoldDB" id="A0A3D8P3M8"/>
<dbReference type="OrthoDB" id="1787531at2"/>
<dbReference type="InterPro" id="IPR027417">
    <property type="entry name" value="P-loop_NTPase"/>
</dbReference>
<accession>A0A3D8P3M8</accession>
<evidence type="ECO:0000313" key="2">
    <source>
        <dbReference type="EMBL" id="RDV81236.1"/>
    </source>
</evidence>
<organism evidence="2 3">
    <name type="scientific">Ammonifex thiophilus</name>
    <dbReference type="NCBI Taxonomy" id="444093"/>
    <lineage>
        <taxon>Bacteria</taxon>
        <taxon>Bacillati</taxon>
        <taxon>Bacillota</taxon>
        <taxon>Clostridia</taxon>
        <taxon>Thermoanaerobacterales</taxon>
        <taxon>Thermoanaerobacteraceae</taxon>
        <taxon>Ammonifex</taxon>
    </lineage>
</organism>
<name>A0A3D8P3M8_9THEO</name>
<dbReference type="RefSeq" id="WP_115793277.1">
    <property type="nucleotide sequence ID" value="NZ_QSLN01000021.1"/>
</dbReference>
<feature type="compositionally biased region" description="Gly residues" evidence="1">
    <location>
        <begin position="299"/>
        <end position="310"/>
    </location>
</feature>
<feature type="region of interest" description="Disordered" evidence="1">
    <location>
        <begin position="395"/>
        <end position="424"/>
    </location>
</feature>
<evidence type="ECO:0000313" key="3">
    <source>
        <dbReference type="Proteomes" id="UP000256329"/>
    </source>
</evidence>
<feature type="compositionally biased region" description="Low complexity" evidence="1">
    <location>
        <begin position="395"/>
        <end position="412"/>
    </location>
</feature>
<comment type="caution">
    <text evidence="2">The sequence shown here is derived from an EMBL/GenBank/DDBJ whole genome shotgun (WGS) entry which is preliminary data.</text>
</comment>
<dbReference type="Gene3D" id="3.40.50.300">
    <property type="entry name" value="P-loop containing nucleotide triphosphate hydrolases"/>
    <property type="match status" value="1"/>
</dbReference>
<keyword evidence="3" id="KW-1185">Reference proteome</keyword>
<protein>
    <submittedName>
        <fullName evidence="2">Uncharacterized protein</fullName>
    </submittedName>
</protein>
<reference evidence="2 3" key="1">
    <citation type="submission" date="2018-08" db="EMBL/GenBank/DDBJ databases">
        <title>Form III RuBisCO-mediated autotrophy in Thermodesulfobium bacteria.</title>
        <authorList>
            <person name="Toshchakov S.V."/>
            <person name="Kublanov I.V."/>
            <person name="Frolov E."/>
            <person name="Bonch-Osmolovskaya E.A."/>
            <person name="Tourova T.P."/>
            <person name="Chernych N.A."/>
            <person name="Lebedinsky A.V."/>
        </authorList>
    </citation>
    <scope>NUCLEOTIDE SEQUENCE [LARGE SCALE GENOMIC DNA]</scope>
    <source>
        <strain evidence="2 3">SR</strain>
    </source>
</reference>
<gene>
    <name evidence="2" type="ORF">DXX99_09640</name>
</gene>
<feature type="region of interest" description="Disordered" evidence="1">
    <location>
        <begin position="299"/>
        <end position="375"/>
    </location>
</feature>